<evidence type="ECO:0000313" key="16">
    <source>
        <dbReference type="Proteomes" id="UP000257200"/>
    </source>
</evidence>
<evidence type="ECO:0000259" key="14">
    <source>
        <dbReference type="PROSITE" id="PS50837"/>
    </source>
</evidence>
<keyword evidence="6 11" id="KW-0472">Membrane</keyword>
<dbReference type="InterPro" id="IPR013783">
    <property type="entry name" value="Ig-like_fold"/>
</dbReference>
<accession>A0A3Q1EBP1</accession>
<feature type="chain" id="PRO_5018649223" evidence="12">
    <location>
        <begin position="24"/>
        <end position="503"/>
    </location>
</feature>
<dbReference type="SMART" id="SM00409">
    <property type="entry name" value="IG"/>
    <property type="match status" value="2"/>
</dbReference>
<feature type="transmembrane region" description="Helical" evidence="11">
    <location>
        <begin position="238"/>
        <end position="259"/>
    </location>
</feature>
<dbReference type="InterPro" id="IPR027417">
    <property type="entry name" value="P-loop_NTPase"/>
</dbReference>
<reference evidence="15" key="1">
    <citation type="submission" date="2025-08" db="UniProtKB">
        <authorList>
            <consortium name="Ensembl"/>
        </authorList>
    </citation>
    <scope>IDENTIFICATION</scope>
</reference>
<keyword evidence="9" id="KW-0325">Glycoprotein</keyword>
<dbReference type="Proteomes" id="UP000257200">
    <property type="component" value="Unplaced"/>
</dbReference>
<evidence type="ECO:0000256" key="9">
    <source>
        <dbReference type="ARBA" id="ARBA00023180"/>
    </source>
</evidence>
<dbReference type="GO" id="GO:0007166">
    <property type="term" value="P:cell surface receptor signaling pathway"/>
    <property type="evidence" value="ECO:0007669"/>
    <property type="project" value="TreeGrafter"/>
</dbReference>
<dbReference type="InterPro" id="IPR003599">
    <property type="entry name" value="Ig_sub"/>
</dbReference>
<evidence type="ECO:0000256" key="11">
    <source>
        <dbReference type="SAM" id="Phobius"/>
    </source>
</evidence>
<dbReference type="GO" id="GO:0009897">
    <property type="term" value="C:external side of plasma membrane"/>
    <property type="evidence" value="ECO:0007669"/>
    <property type="project" value="TreeGrafter"/>
</dbReference>
<keyword evidence="3 11" id="KW-0812">Transmembrane</keyword>
<name>A0A3Q1EBP1_9TELE</name>
<keyword evidence="16" id="KW-1185">Reference proteome</keyword>
<feature type="domain" description="Ig-like" evidence="13">
    <location>
        <begin position="20"/>
        <end position="135"/>
    </location>
</feature>
<dbReference type="InterPro" id="IPR013106">
    <property type="entry name" value="Ig_V-set"/>
</dbReference>
<reference evidence="15" key="2">
    <citation type="submission" date="2025-09" db="UniProtKB">
        <authorList>
            <consortium name="Ensembl"/>
        </authorList>
    </citation>
    <scope>IDENTIFICATION</scope>
</reference>
<feature type="domain" description="NACHT" evidence="14">
    <location>
        <begin position="362"/>
        <end position="451"/>
    </location>
</feature>
<dbReference type="GO" id="GO:0031295">
    <property type="term" value="P:T cell costimulation"/>
    <property type="evidence" value="ECO:0007669"/>
    <property type="project" value="TreeGrafter"/>
</dbReference>
<evidence type="ECO:0000256" key="10">
    <source>
        <dbReference type="ARBA" id="ARBA00023319"/>
    </source>
</evidence>
<dbReference type="AlphaFoldDB" id="A0A3Q1EBP1"/>
<dbReference type="PANTHER" id="PTHR25466">
    <property type="entry name" value="T-LYMPHOCYTE ACTIVATION ANTIGEN"/>
    <property type="match status" value="1"/>
</dbReference>
<dbReference type="GeneTree" id="ENSGT00940000161373"/>
<dbReference type="Pfam" id="PF07686">
    <property type="entry name" value="V-set"/>
    <property type="match status" value="1"/>
</dbReference>
<dbReference type="InterPro" id="IPR053896">
    <property type="entry name" value="BTN3A2-like_Ig-C"/>
</dbReference>
<organism evidence="15 16">
    <name type="scientific">Acanthochromis polyacanthus</name>
    <name type="common">spiny chromis</name>
    <dbReference type="NCBI Taxonomy" id="80966"/>
    <lineage>
        <taxon>Eukaryota</taxon>
        <taxon>Metazoa</taxon>
        <taxon>Chordata</taxon>
        <taxon>Craniata</taxon>
        <taxon>Vertebrata</taxon>
        <taxon>Euteleostomi</taxon>
        <taxon>Actinopterygii</taxon>
        <taxon>Neopterygii</taxon>
        <taxon>Teleostei</taxon>
        <taxon>Neoteleostei</taxon>
        <taxon>Acanthomorphata</taxon>
        <taxon>Ovalentaria</taxon>
        <taxon>Pomacentridae</taxon>
        <taxon>Acanthochromis</taxon>
    </lineage>
</organism>
<dbReference type="InterPro" id="IPR007110">
    <property type="entry name" value="Ig-like_dom"/>
</dbReference>
<dbReference type="Pfam" id="PF05729">
    <property type="entry name" value="NACHT"/>
    <property type="match status" value="1"/>
</dbReference>
<sequence length="503" mass="55388">MKVSMDWTLVIIVLQVFFQPSLSVLFTVQAEQTVYQSKYGEKVVMGCRFSPQPANPKSDLKVTWHQITPSSFQEVIRLDNGEISASQIYQGRVRLLTEDGWAKLEMSRLRINDSGTYQCLVQTSDGDDYKSISLSVVAPYKSVTKHIEEAAEAGDVILTCQSEGFPQSSVAWQVGHQRTHNPSNTSVSETPDGLLKITTQIQVSSSERNNYTCNFTKDGSSATFHIPDEIPQKSKNDAAIVIVSILVITGVVTVGVLAYRRRISKKGSRAHSVHSTRNLLVDGEDKSAATCIQIDKENADVVINVDDMEETLGSRLKAFYSEYSAETRRHCGAFSVEELPQRLQNNDGQPVNPLDLLPEPGETVFLEGLPGNGKTTVAHILVSSWAREPSHSLDLSNLSLLLCVDCSAVKQDLYQEIKTQLSLPEETSAEELRTVLTKSGKVLLLLDGYREGNHDFDESLRMFLSDKGGCRVLITACPGHCPTLMQTAGAGRTLKFSLQGKSL</sequence>
<keyword evidence="5 11" id="KW-1133">Transmembrane helix</keyword>
<keyword evidence="4 12" id="KW-0732">Signal</keyword>
<evidence type="ECO:0000256" key="3">
    <source>
        <dbReference type="ARBA" id="ARBA00022692"/>
    </source>
</evidence>
<dbReference type="GO" id="GO:0006955">
    <property type="term" value="P:immune response"/>
    <property type="evidence" value="ECO:0007669"/>
    <property type="project" value="TreeGrafter"/>
</dbReference>
<dbReference type="Ensembl" id="ENSAPOT00000016375.1">
    <property type="protein sequence ID" value="ENSAPOP00000000734.1"/>
    <property type="gene ID" value="ENSAPOG00000001941.1"/>
</dbReference>
<dbReference type="PROSITE" id="PS50837">
    <property type="entry name" value="NACHT"/>
    <property type="match status" value="1"/>
</dbReference>
<dbReference type="PANTHER" id="PTHR25466:SF3">
    <property type="entry name" value="PROGRAMMED CELL DEATH 1 LIGAND 1"/>
    <property type="match status" value="1"/>
</dbReference>
<dbReference type="Gene3D" id="3.40.50.300">
    <property type="entry name" value="P-loop containing nucleotide triphosphate hydrolases"/>
    <property type="match status" value="1"/>
</dbReference>
<evidence type="ECO:0000256" key="1">
    <source>
        <dbReference type="ARBA" id="ARBA00004251"/>
    </source>
</evidence>
<dbReference type="InParanoid" id="A0A3Q1EBP1"/>
<keyword evidence="2" id="KW-1003">Cell membrane</keyword>
<dbReference type="InterPro" id="IPR051713">
    <property type="entry name" value="T-cell_Activation_Regulation"/>
</dbReference>
<evidence type="ECO:0000256" key="4">
    <source>
        <dbReference type="ARBA" id="ARBA00022729"/>
    </source>
</evidence>
<dbReference type="InterPro" id="IPR007111">
    <property type="entry name" value="NACHT_NTPase"/>
</dbReference>
<dbReference type="GO" id="GO:0042102">
    <property type="term" value="P:positive regulation of T cell proliferation"/>
    <property type="evidence" value="ECO:0007669"/>
    <property type="project" value="TreeGrafter"/>
</dbReference>
<feature type="signal peptide" evidence="12">
    <location>
        <begin position="1"/>
        <end position="23"/>
    </location>
</feature>
<dbReference type="InterPro" id="IPR036179">
    <property type="entry name" value="Ig-like_dom_sf"/>
</dbReference>
<dbReference type="SUPFAM" id="SSF52540">
    <property type="entry name" value="P-loop containing nucleoside triphosphate hydrolases"/>
    <property type="match status" value="1"/>
</dbReference>
<keyword evidence="8" id="KW-0675">Receptor</keyword>
<comment type="subcellular location">
    <subcellularLocation>
        <location evidence="1">Cell membrane</location>
        <topology evidence="1">Single-pass type I membrane protein</topology>
    </subcellularLocation>
</comment>
<evidence type="ECO:0000256" key="6">
    <source>
        <dbReference type="ARBA" id="ARBA00023136"/>
    </source>
</evidence>
<dbReference type="GO" id="GO:0071222">
    <property type="term" value="P:cellular response to lipopolysaccharide"/>
    <property type="evidence" value="ECO:0007669"/>
    <property type="project" value="TreeGrafter"/>
</dbReference>
<evidence type="ECO:0000259" key="13">
    <source>
        <dbReference type="PROSITE" id="PS50835"/>
    </source>
</evidence>
<protein>
    <submittedName>
        <fullName evidence="15">Uncharacterized LOC110958732</fullName>
    </submittedName>
</protein>
<dbReference type="Gene3D" id="2.60.40.10">
    <property type="entry name" value="Immunoglobulins"/>
    <property type="match status" value="2"/>
</dbReference>
<evidence type="ECO:0000256" key="8">
    <source>
        <dbReference type="ARBA" id="ARBA00023170"/>
    </source>
</evidence>
<dbReference type="Pfam" id="PF22705">
    <property type="entry name" value="C2-set_3"/>
    <property type="match status" value="1"/>
</dbReference>
<feature type="domain" description="Ig-like" evidence="13">
    <location>
        <begin position="139"/>
        <end position="223"/>
    </location>
</feature>
<dbReference type="PROSITE" id="PS50835">
    <property type="entry name" value="IG_LIKE"/>
    <property type="match status" value="2"/>
</dbReference>
<keyword evidence="7" id="KW-1015">Disulfide bond</keyword>
<dbReference type="SUPFAM" id="SSF48726">
    <property type="entry name" value="Immunoglobulin"/>
    <property type="match status" value="2"/>
</dbReference>
<evidence type="ECO:0000256" key="7">
    <source>
        <dbReference type="ARBA" id="ARBA00023157"/>
    </source>
</evidence>
<proteinExistence type="predicted"/>
<evidence type="ECO:0000313" key="15">
    <source>
        <dbReference type="Ensembl" id="ENSAPOP00000000734.1"/>
    </source>
</evidence>
<dbReference type="STRING" id="80966.ENSAPOP00000000734"/>
<dbReference type="GO" id="GO:0042130">
    <property type="term" value="P:negative regulation of T cell proliferation"/>
    <property type="evidence" value="ECO:0007669"/>
    <property type="project" value="TreeGrafter"/>
</dbReference>
<keyword evidence="10" id="KW-0393">Immunoglobulin domain</keyword>
<evidence type="ECO:0000256" key="5">
    <source>
        <dbReference type="ARBA" id="ARBA00022989"/>
    </source>
</evidence>
<evidence type="ECO:0000256" key="12">
    <source>
        <dbReference type="SAM" id="SignalP"/>
    </source>
</evidence>
<evidence type="ECO:0000256" key="2">
    <source>
        <dbReference type="ARBA" id="ARBA00022475"/>
    </source>
</evidence>